<dbReference type="InterPro" id="IPR002942">
    <property type="entry name" value="S4_RNA-bd"/>
</dbReference>
<keyword evidence="8" id="KW-1185">Reference proteome</keyword>
<dbReference type="EMBL" id="JAPDDS010000015">
    <property type="protein sequence ID" value="MCW1887192.1"/>
    <property type="molecule type" value="Genomic_DNA"/>
</dbReference>
<gene>
    <name evidence="7" type="ORF">OKA04_20810</name>
</gene>
<comment type="similarity">
    <text evidence="1">Belongs to the HSP15 family.</text>
</comment>
<organism evidence="7 8">
    <name type="scientific">Luteolibacter flavescens</name>
    <dbReference type="NCBI Taxonomy" id="1859460"/>
    <lineage>
        <taxon>Bacteria</taxon>
        <taxon>Pseudomonadati</taxon>
        <taxon>Verrucomicrobiota</taxon>
        <taxon>Verrucomicrobiia</taxon>
        <taxon>Verrucomicrobiales</taxon>
        <taxon>Verrucomicrobiaceae</taxon>
        <taxon>Luteolibacter</taxon>
    </lineage>
</organism>
<evidence type="ECO:0000256" key="2">
    <source>
        <dbReference type="ARBA" id="ARBA00022884"/>
    </source>
</evidence>
<dbReference type="InterPro" id="IPR025708">
    <property type="entry name" value="HSP15"/>
</dbReference>
<evidence type="ECO:0000256" key="1">
    <source>
        <dbReference type="ARBA" id="ARBA00008396"/>
    </source>
</evidence>
<dbReference type="Pfam" id="PF01479">
    <property type="entry name" value="S4"/>
    <property type="match status" value="1"/>
</dbReference>
<protein>
    <submittedName>
        <fullName evidence="7">RNA-binding S4 domain-containing protein</fullName>
    </submittedName>
</protein>
<evidence type="ECO:0000256" key="5">
    <source>
        <dbReference type="SAM" id="MobiDB-lite"/>
    </source>
</evidence>
<evidence type="ECO:0000256" key="4">
    <source>
        <dbReference type="PROSITE-ProRule" id="PRU00182"/>
    </source>
</evidence>
<evidence type="ECO:0000256" key="3">
    <source>
        <dbReference type="ARBA" id="ARBA00023125"/>
    </source>
</evidence>
<dbReference type="Proteomes" id="UP001207930">
    <property type="component" value="Unassembled WGS sequence"/>
</dbReference>
<evidence type="ECO:0000313" key="7">
    <source>
        <dbReference type="EMBL" id="MCW1887192.1"/>
    </source>
</evidence>
<dbReference type="RefSeq" id="WP_264503147.1">
    <property type="nucleotide sequence ID" value="NZ_JAPDDS010000015.1"/>
</dbReference>
<dbReference type="CDD" id="cd00165">
    <property type="entry name" value="S4"/>
    <property type="match status" value="1"/>
</dbReference>
<dbReference type="InterPro" id="IPR036986">
    <property type="entry name" value="S4_RNA-bd_sf"/>
</dbReference>
<dbReference type="PIRSF" id="PIRSF016821">
    <property type="entry name" value="HSP15"/>
    <property type="match status" value="1"/>
</dbReference>
<comment type="caution">
    <text evidence="7">The sequence shown here is derived from an EMBL/GenBank/DDBJ whole genome shotgun (WGS) entry which is preliminary data.</text>
</comment>
<sequence length="130" mass="14809">MSSEAVRVDKWLWAVRLFKTRSQAAKACEANRVKSGEKILKPASELKGGELLEIPYPEGPGTRTVRVLGLIEKRVGAPEARLACEEITPPEVVEQRKIWSESRMHRLVGEQGRPTKKNRREIEKNRGFFE</sequence>
<proteinExistence type="inferred from homology"/>
<dbReference type="PROSITE" id="PS50889">
    <property type="entry name" value="S4"/>
    <property type="match status" value="1"/>
</dbReference>
<feature type="compositionally biased region" description="Basic and acidic residues" evidence="5">
    <location>
        <begin position="120"/>
        <end position="130"/>
    </location>
</feature>
<feature type="region of interest" description="Disordered" evidence="5">
    <location>
        <begin position="108"/>
        <end position="130"/>
    </location>
</feature>
<reference evidence="7 8" key="1">
    <citation type="submission" date="2022-10" db="EMBL/GenBank/DDBJ databases">
        <title>Luteolibacter flavescens strain MCCC 1K03193, whole genome shotgun sequencing project.</title>
        <authorList>
            <person name="Zhao G."/>
            <person name="Shen L."/>
        </authorList>
    </citation>
    <scope>NUCLEOTIDE SEQUENCE [LARGE SCALE GENOMIC DNA]</scope>
    <source>
        <strain evidence="7 8">MCCC 1K03193</strain>
    </source>
</reference>
<dbReference type="Gene3D" id="3.10.290.10">
    <property type="entry name" value="RNA-binding S4 domain"/>
    <property type="match status" value="1"/>
</dbReference>
<feature type="domain" description="RNA-binding S4" evidence="6">
    <location>
        <begin position="6"/>
        <end position="72"/>
    </location>
</feature>
<evidence type="ECO:0000313" key="8">
    <source>
        <dbReference type="Proteomes" id="UP001207930"/>
    </source>
</evidence>
<evidence type="ECO:0000259" key="6">
    <source>
        <dbReference type="SMART" id="SM00363"/>
    </source>
</evidence>
<keyword evidence="2 4" id="KW-0694">RNA-binding</keyword>
<accession>A0ABT3FUG2</accession>
<name>A0ABT3FUG2_9BACT</name>
<keyword evidence="3" id="KW-0238">DNA-binding</keyword>
<dbReference type="SUPFAM" id="SSF55174">
    <property type="entry name" value="Alpha-L RNA-binding motif"/>
    <property type="match status" value="1"/>
</dbReference>
<dbReference type="SMART" id="SM00363">
    <property type="entry name" value="S4"/>
    <property type="match status" value="1"/>
</dbReference>